<evidence type="ECO:0000259" key="1">
    <source>
        <dbReference type="PROSITE" id="PS50206"/>
    </source>
</evidence>
<dbReference type="InterPro" id="IPR036873">
    <property type="entry name" value="Rhodanese-like_dom_sf"/>
</dbReference>
<dbReference type="Pfam" id="PF12368">
    <property type="entry name" value="Rhodanese_C"/>
    <property type="match status" value="1"/>
</dbReference>
<name>A0A2T9ZLD3_9FUNG</name>
<sequence length="473" mass="53904">MILRNTSLIRSLARSRALSSYLLKPALLPHSIPSSPNYRLFLAQTPTFSIQKPSSQYISKIHFSSIAASSKYPYFFPTNNPSEKSPYPISIDQPTENFSSFDGYHSVSFYTLTPIPETELEELRFHILKWHLLLNDPEFSTSEFKLIESFSHSEPYSPELSSLIEKIRSKLDSYTINYSKPLPKKSNLTGRIYIDTCGLNAQISFRSEYLRLIRFLIEAHPLLMGRIPPFNYSLENKNAFSRFHVRIRPLVASGSELSISTLSHEPTYLSPSQWHQEIESANKDDLILIDMRNHYEYLVGRFKNSENPNVDTFRDEMVYVTNKYKDSKDKPIYMYCTGGIRCSVAGAILKQEGGVIAYGHWVKSNSKPPELSHDQSSQLPSKQITNDILSNCHQCGSPSNSYTNCANPTCNILFLQCESCATEHHNTCGNPVCIEFVRNSDSSNKSIRKKPGIPTIHDYKSRIHPEAILRKFS</sequence>
<reference evidence="2 3" key="1">
    <citation type="journal article" date="2018" name="MBio">
        <title>Comparative Genomics Reveals the Core Gene Toolbox for the Fungus-Insect Symbiosis.</title>
        <authorList>
            <person name="Wang Y."/>
            <person name="Stata M."/>
            <person name="Wang W."/>
            <person name="Stajich J.E."/>
            <person name="White M.M."/>
            <person name="Moncalvo J.M."/>
        </authorList>
    </citation>
    <scope>NUCLEOTIDE SEQUENCE [LARGE SCALE GENOMIC DNA]</scope>
    <source>
        <strain evidence="2 3">SC-DP-2</strain>
    </source>
</reference>
<protein>
    <recommendedName>
        <fullName evidence="1">Rhodanese domain-containing protein</fullName>
    </recommendedName>
</protein>
<dbReference type="PANTHER" id="PTHR43846">
    <property type="entry name" value="UPF0176 PROTEIN YCEA"/>
    <property type="match status" value="1"/>
</dbReference>
<dbReference type="InterPro" id="IPR001763">
    <property type="entry name" value="Rhodanese-like_dom"/>
</dbReference>
<proteinExistence type="predicted"/>
<evidence type="ECO:0000313" key="3">
    <source>
        <dbReference type="Proteomes" id="UP000245609"/>
    </source>
</evidence>
<dbReference type="EMBL" id="MBFS01000008">
    <property type="protein sequence ID" value="PVV05399.1"/>
    <property type="molecule type" value="Genomic_DNA"/>
</dbReference>
<dbReference type="PANTHER" id="PTHR43846:SF1">
    <property type="entry name" value="TRNA URIDINE(34) HYDROXYLASE"/>
    <property type="match status" value="1"/>
</dbReference>
<comment type="caution">
    <text evidence="2">The sequence shown here is derived from an EMBL/GenBank/DDBJ whole genome shotgun (WGS) entry which is preliminary data.</text>
</comment>
<dbReference type="STRING" id="133381.A0A2T9ZLD3"/>
<dbReference type="InterPro" id="IPR022111">
    <property type="entry name" value="Rhodanese_C"/>
</dbReference>
<dbReference type="SMART" id="SM00450">
    <property type="entry name" value="RHOD"/>
    <property type="match status" value="1"/>
</dbReference>
<dbReference type="Gene3D" id="3.40.250.10">
    <property type="entry name" value="Rhodanese-like domain"/>
    <property type="match status" value="1"/>
</dbReference>
<organism evidence="2 3">
    <name type="scientific">Smittium megazygosporum</name>
    <dbReference type="NCBI Taxonomy" id="133381"/>
    <lineage>
        <taxon>Eukaryota</taxon>
        <taxon>Fungi</taxon>
        <taxon>Fungi incertae sedis</taxon>
        <taxon>Zoopagomycota</taxon>
        <taxon>Kickxellomycotina</taxon>
        <taxon>Harpellomycetes</taxon>
        <taxon>Harpellales</taxon>
        <taxon>Legeriomycetaceae</taxon>
        <taxon>Smittium</taxon>
    </lineage>
</organism>
<gene>
    <name evidence="2" type="ORF">BB560_000076</name>
</gene>
<dbReference type="SUPFAM" id="SSF52821">
    <property type="entry name" value="Rhodanese/Cell cycle control phosphatase"/>
    <property type="match status" value="1"/>
</dbReference>
<dbReference type="Pfam" id="PF00581">
    <property type="entry name" value="Rhodanese"/>
    <property type="match status" value="1"/>
</dbReference>
<dbReference type="PROSITE" id="PS50206">
    <property type="entry name" value="RHODANESE_3"/>
    <property type="match status" value="1"/>
</dbReference>
<dbReference type="Gene3D" id="3.30.70.100">
    <property type="match status" value="1"/>
</dbReference>
<accession>A0A2T9ZLD3</accession>
<dbReference type="Proteomes" id="UP000245609">
    <property type="component" value="Unassembled WGS sequence"/>
</dbReference>
<evidence type="ECO:0000313" key="2">
    <source>
        <dbReference type="EMBL" id="PVV05399.1"/>
    </source>
</evidence>
<keyword evidence="3" id="KW-1185">Reference proteome</keyword>
<dbReference type="AlphaFoldDB" id="A0A2T9ZLD3"/>
<feature type="domain" description="Rhodanese" evidence="1">
    <location>
        <begin position="282"/>
        <end position="353"/>
    </location>
</feature>
<dbReference type="OrthoDB" id="25002at2759"/>